<name>A0A5B2TUU3_9FLAO</name>
<evidence type="ECO:0000313" key="1">
    <source>
        <dbReference type="EMBL" id="KAA2218281.1"/>
    </source>
</evidence>
<gene>
    <name evidence="1" type="ORF">F0361_01275</name>
</gene>
<sequence length="85" mass="10084">MKIKAFEYVSDCNKHGIRIYPVLKYGKYQLVVEFNRSAEFLPHEIIRTRMGEVRYPTETAEWSNKMLELYEHLYNTKVVPKLSAA</sequence>
<organism evidence="1 2">
    <name type="scientific">Maribacter flavus</name>
    <dbReference type="NCBI Taxonomy" id="1658664"/>
    <lineage>
        <taxon>Bacteria</taxon>
        <taxon>Pseudomonadati</taxon>
        <taxon>Bacteroidota</taxon>
        <taxon>Flavobacteriia</taxon>
        <taxon>Flavobacteriales</taxon>
        <taxon>Flavobacteriaceae</taxon>
        <taxon>Maribacter</taxon>
    </lineage>
</organism>
<accession>A0A5B2TUU3</accession>
<dbReference type="Proteomes" id="UP000323188">
    <property type="component" value="Unassembled WGS sequence"/>
</dbReference>
<protein>
    <submittedName>
        <fullName evidence="1">Uncharacterized protein</fullName>
    </submittedName>
</protein>
<evidence type="ECO:0000313" key="2">
    <source>
        <dbReference type="Proteomes" id="UP000323188"/>
    </source>
</evidence>
<dbReference type="EMBL" id="VUOE01000001">
    <property type="protein sequence ID" value="KAA2218281.1"/>
    <property type="molecule type" value="Genomic_DNA"/>
</dbReference>
<dbReference type="AlphaFoldDB" id="A0A5B2TUU3"/>
<reference evidence="1 2" key="1">
    <citation type="submission" date="2019-09" db="EMBL/GenBank/DDBJ databases">
        <authorList>
            <person name="Khan S.A."/>
            <person name="Jeon C.O."/>
            <person name="Chun B.H."/>
            <person name="Jeong S.E."/>
        </authorList>
    </citation>
    <scope>NUCLEOTIDE SEQUENCE [LARGE SCALE GENOMIC DNA]</scope>
    <source>
        <strain evidence="1 2">KCTC 42508</strain>
    </source>
</reference>
<comment type="caution">
    <text evidence="1">The sequence shown here is derived from an EMBL/GenBank/DDBJ whole genome shotgun (WGS) entry which is preliminary data.</text>
</comment>
<dbReference type="RefSeq" id="WP_154916901.1">
    <property type="nucleotide sequence ID" value="NZ_VUOE01000001.1"/>
</dbReference>
<proteinExistence type="predicted"/>